<keyword evidence="2" id="KW-0378">Hydrolase</keyword>
<proteinExistence type="inferred from homology"/>
<reference evidence="5 6" key="1">
    <citation type="submission" date="2017-01" db="EMBL/GenBank/DDBJ databases">
        <authorList>
            <person name="Mah S.A."/>
            <person name="Swanson W.J."/>
            <person name="Moy G.W."/>
            <person name="Vacquier V.D."/>
        </authorList>
    </citation>
    <scope>NUCLEOTIDE SEQUENCE [LARGE SCALE GENOMIC DNA]</scope>
    <source>
        <strain evidence="5 6">GSMNP</strain>
    </source>
</reference>
<dbReference type="GO" id="GO:0046872">
    <property type="term" value="F:metal ion binding"/>
    <property type="evidence" value="ECO:0007669"/>
    <property type="project" value="UniProtKB-KW"/>
</dbReference>
<dbReference type="AlphaFoldDB" id="A0A1R1XKU6"/>
<keyword evidence="3" id="KW-0862">Zinc</keyword>
<dbReference type="SUPFAM" id="SSF51556">
    <property type="entry name" value="Metallo-dependent hydrolases"/>
    <property type="match status" value="1"/>
</dbReference>
<dbReference type="GO" id="GO:0005737">
    <property type="term" value="C:cytoplasm"/>
    <property type="evidence" value="ECO:0007669"/>
    <property type="project" value="TreeGrafter"/>
</dbReference>
<dbReference type="UniPathway" id="UPA00070">
    <property type="reaction ID" value="UER00117"/>
</dbReference>
<dbReference type="PROSITE" id="PS00483">
    <property type="entry name" value="DIHYDROOROTASE_2"/>
    <property type="match status" value="1"/>
</dbReference>
<gene>
    <name evidence="5" type="ORF">AYI70_g7401</name>
</gene>
<keyword evidence="1" id="KW-0479">Metal-binding</keyword>
<dbReference type="Gene3D" id="3.20.20.140">
    <property type="entry name" value="Metal-dependent hydrolases"/>
    <property type="match status" value="1"/>
</dbReference>
<dbReference type="PANTHER" id="PTHR43137:SF1">
    <property type="entry name" value="DIHYDROOROTASE"/>
    <property type="match status" value="1"/>
</dbReference>
<keyword evidence="6" id="KW-1185">Reference proteome</keyword>
<accession>A0A1R1XKU6</accession>
<dbReference type="InterPro" id="IPR004721">
    <property type="entry name" value="DHOdimr"/>
</dbReference>
<keyword evidence="4" id="KW-0665">Pyrimidine biosynthesis</keyword>
<evidence type="ECO:0000256" key="4">
    <source>
        <dbReference type="ARBA" id="ARBA00022975"/>
    </source>
</evidence>
<dbReference type="GO" id="GO:0004151">
    <property type="term" value="F:dihydroorotase activity"/>
    <property type="evidence" value="ECO:0007669"/>
    <property type="project" value="InterPro"/>
</dbReference>
<evidence type="ECO:0000313" key="6">
    <source>
        <dbReference type="Proteomes" id="UP000187283"/>
    </source>
</evidence>
<dbReference type="InterPro" id="IPR002195">
    <property type="entry name" value="Dihydroorotase_CS"/>
</dbReference>
<dbReference type="PIRSF" id="PIRSF001237">
    <property type="entry name" value="DHOdimr"/>
    <property type="match status" value="1"/>
</dbReference>
<evidence type="ECO:0000256" key="1">
    <source>
        <dbReference type="ARBA" id="ARBA00022723"/>
    </source>
</evidence>
<protein>
    <submittedName>
        <fullName evidence="5">Dihydroorotase</fullName>
    </submittedName>
</protein>
<evidence type="ECO:0000256" key="2">
    <source>
        <dbReference type="ARBA" id="ARBA00022801"/>
    </source>
</evidence>
<dbReference type="Proteomes" id="UP000187283">
    <property type="component" value="Unassembled WGS sequence"/>
</dbReference>
<evidence type="ECO:0000256" key="3">
    <source>
        <dbReference type="ARBA" id="ARBA00022833"/>
    </source>
</evidence>
<organism evidence="5 6">
    <name type="scientific">Smittium culicis</name>
    <dbReference type="NCBI Taxonomy" id="133412"/>
    <lineage>
        <taxon>Eukaryota</taxon>
        <taxon>Fungi</taxon>
        <taxon>Fungi incertae sedis</taxon>
        <taxon>Zoopagomycota</taxon>
        <taxon>Kickxellomycotina</taxon>
        <taxon>Harpellomycetes</taxon>
        <taxon>Harpellales</taxon>
        <taxon>Legeriomycetaceae</taxon>
        <taxon>Smittium</taxon>
    </lineage>
</organism>
<dbReference type="GO" id="GO:0044205">
    <property type="term" value="P:'de novo' UMP biosynthetic process"/>
    <property type="evidence" value="ECO:0007669"/>
    <property type="project" value="UniProtKB-UniPathway"/>
</dbReference>
<dbReference type="GO" id="GO:0006207">
    <property type="term" value="P:'de novo' pyrimidine nucleobase biosynthetic process"/>
    <property type="evidence" value="ECO:0007669"/>
    <property type="project" value="TreeGrafter"/>
</dbReference>
<dbReference type="OrthoDB" id="1670005at2759"/>
<dbReference type="HAMAP" id="MF_00219">
    <property type="entry name" value="PyrC_classII"/>
    <property type="match status" value="1"/>
</dbReference>
<dbReference type="NCBIfam" id="TIGR00856">
    <property type="entry name" value="pyrC_dimer"/>
    <property type="match status" value="1"/>
</dbReference>
<dbReference type="PANTHER" id="PTHR43137">
    <property type="entry name" value="DIHYDROOROTASE"/>
    <property type="match status" value="1"/>
</dbReference>
<dbReference type="STRING" id="133412.A0A1R1XKU6"/>
<dbReference type="InterPro" id="IPR032466">
    <property type="entry name" value="Metal_Hydrolase"/>
</dbReference>
<evidence type="ECO:0000313" key="5">
    <source>
        <dbReference type="EMBL" id="OMJ15228.1"/>
    </source>
</evidence>
<dbReference type="EMBL" id="LSSN01002737">
    <property type="protein sequence ID" value="OMJ15228.1"/>
    <property type="molecule type" value="Genomic_DNA"/>
</dbReference>
<comment type="caution">
    <text evidence="5">The sequence shown here is derived from an EMBL/GenBank/DDBJ whole genome shotgun (WGS) entry which is preliminary data.</text>
</comment>
<sequence length="369" mass="40678">MSFDKFWVHEPELSTSQQGDIISVPKISDLHCHLRQGPMLESMVPLVAQGGADTILVMPNLIPPLVNTDQVVEYRNQILSIDPSLNLLMTIYFNKDLTKEELIKAKQNGIAGVKLYPFGVTTNSQYGINDLSEYSHIFKAIEDTDLVLNLHGECPSTVPNSCVLNAEELFLDTLKWLATTFPALKIVLEHATTNAAVECVLSLNNNIACSITPHHLLITIDDWCQNSHNYCKPVAKYPTDRSALRKVVSQGHPKFFLGSDSAPHPQSSKTTNSPAAGVFTSPILLPLLASIFDKLGCLDNLQKFAYYNGRSFYGLDTSSPSLVKLAKLPSKVPHIYNTLLPTKTQSGSISDNGVVPFLADLDLPWKFVE</sequence>
<name>A0A1R1XKU6_9FUNG</name>